<organism evidence="1 2">
    <name type="scientific">Paenibacillus roseus</name>
    <dbReference type="NCBI Taxonomy" id="2798579"/>
    <lineage>
        <taxon>Bacteria</taxon>
        <taxon>Bacillati</taxon>
        <taxon>Bacillota</taxon>
        <taxon>Bacilli</taxon>
        <taxon>Bacillales</taxon>
        <taxon>Paenibacillaceae</taxon>
        <taxon>Paenibacillus</taxon>
    </lineage>
</organism>
<keyword evidence="2" id="KW-1185">Reference proteome</keyword>
<evidence type="ECO:0000313" key="1">
    <source>
        <dbReference type="EMBL" id="MBJ6360492.1"/>
    </source>
</evidence>
<gene>
    <name evidence="1" type="ORF">JFN88_04030</name>
</gene>
<name>A0A934MTW9_9BACL</name>
<comment type="caution">
    <text evidence="1">The sequence shown here is derived from an EMBL/GenBank/DDBJ whole genome shotgun (WGS) entry which is preliminary data.</text>
</comment>
<dbReference type="RefSeq" id="WP_199018047.1">
    <property type="nucleotide sequence ID" value="NZ_JAELUP010000009.1"/>
</dbReference>
<proteinExistence type="predicted"/>
<dbReference type="AlphaFoldDB" id="A0A934MTW9"/>
<evidence type="ECO:0000313" key="2">
    <source>
        <dbReference type="Proteomes" id="UP000640274"/>
    </source>
</evidence>
<accession>A0A934MTW9</accession>
<protein>
    <submittedName>
        <fullName evidence="1">Uncharacterized protein</fullName>
    </submittedName>
</protein>
<dbReference type="Proteomes" id="UP000640274">
    <property type="component" value="Unassembled WGS sequence"/>
</dbReference>
<sequence>MDKALFFMSTIIIVVLIWVSQEEFQTWDQQRQLLKAANNRAVHRAMLVSTNSNEGRFIISPETARKAYDEALQRNLGLTSSFQPKTGSPVFSELRVLYFEIIDDTTGQSFPFLYDNPDYHLTKTIRGPAVIAVIEMDYPALVQRIRNPEPMQIPTIYEYVTESL</sequence>
<reference evidence="1" key="1">
    <citation type="submission" date="2020-12" db="EMBL/GenBank/DDBJ databases">
        <authorList>
            <person name="Huq M.A."/>
        </authorList>
    </citation>
    <scope>NUCLEOTIDE SEQUENCE</scope>
    <source>
        <strain evidence="1">MAHUQ-46</strain>
    </source>
</reference>
<dbReference type="EMBL" id="JAELUP010000009">
    <property type="protein sequence ID" value="MBJ6360492.1"/>
    <property type="molecule type" value="Genomic_DNA"/>
</dbReference>